<evidence type="ECO:0000313" key="9">
    <source>
        <dbReference type="EMBL" id="MBC5727776.1"/>
    </source>
</evidence>
<dbReference type="EMBL" id="JACOPS010000002">
    <property type="protein sequence ID" value="MBC5727776.1"/>
    <property type="molecule type" value="Genomic_DNA"/>
</dbReference>
<gene>
    <name evidence="9" type="ORF">H8R91_04400</name>
</gene>
<evidence type="ECO:0000256" key="4">
    <source>
        <dbReference type="ARBA" id="ARBA00022692"/>
    </source>
</evidence>
<protein>
    <submittedName>
        <fullName evidence="9">Type IV secretory system conjugative DNA transfer family protein</fullName>
    </submittedName>
</protein>
<dbReference type="InterPro" id="IPR027417">
    <property type="entry name" value="P-loop_NTPase"/>
</dbReference>
<comment type="similarity">
    <text evidence="2">Belongs to the VirD4/TraG family.</text>
</comment>
<organism evidence="9 10">
    <name type="scientific">Ruminococcus intestinalis</name>
    <dbReference type="NCBI Taxonomy" id="2763066"/>
    <lineage>
        <taxon>Bacteria</taxon>
        <taxon>Bacillati</taxon>
        <taxon>Bacillota</taxon>
        <taxon>Clostridia</taxon>
        <taxon>Eubacteriales</taxon>
        <taxon>Oscillospiraceae</taxon>
        <taxon>Ruminococcus</taxon>
    </lineage>
</organism>
<evidence type="ECO:0000256" key="2">
    <source>
        <dbReference type="ARBA" id="ARBA00008806"/>
    </source>
</evidence>
<feature type="transmembrane region" description="Helical" evidence="8">
    <location>
        <begin position="6"/>
        <end position="27"/>
    </location>
</feature>
<dbReference type="InterPro" id="IPR051539">
    <property type="entry name" value="T4SS-coupling_protein"/>
</dbReference>
<dbReference type="PANTHER" id="PTHR37937">
    <property type="entry name" value="CONJUGATIVE TRANSFER: DNA TRANSPORT"/>
    <property type="match status" value="1"/>
</dbReference>
<comment type="subcellular location">
    <subcellularLocation>
        <location evidence="1">Cell membrane</location>
        <topology evidence="1">Multi-pass membrane protein</topology>
    </subcellularLocation>
</comment>
<keyword evidence="10" id="KW-1185">Reference proteome</keyword>
<dbReference type="PANTHER" id="PTHR37937:SF1">
    <property type="entry name" value="CONJUGATIVE TRANSFER: DNA TRANSPORT"/>
    <property type="match status" value="1"/>
</dbReference>
<evidence type="ECO:0000256" key="8">
    <source>
        <dbReference type="SAM" id="Phobius"/>
    </source>
</evidence>
<sequence>MGSSSTSGIIIFSIIVLVVLIAAYFISSSGKNLNSIKSKPVGDGQFGDQKWATKQELNNNLVIIPYEPEKWRNGENRPQLEGIILGAVKSGKKVSAYIDTSDNHTLSVSAPGGGKTSSFVYPNLEFLAAVGNPFFVTDTKGDAHQTYAPVLEKYYGYKTYVIDLRNPTRSDSYNLMYLVNKYNDRYESTKSLADKARAETYAKVLSNSIVHMDGFKSAGQNQYFYESAEGIITGVILLVSELCEPEEKHIVSVFKIIEQLLEIDPRTVNKKGVMPTTYLTELYTMLPTNHKAKWFMSATASGAFQTTASVMSTAMSRMLSFIDTEMEQMICFNSDLDIENFINGKQAIFFVVDEKSSTKNFLVSLLVRQTYNELLCASEHFENNKLPHRVYYYLDEFGTYTAIERVDQMFSAGRSRGIICCPFLQTTTQLDQKYDQNTASVIKSSCQNVMFSYIAPTSPDAETFSKMLDNQTVMSGSVSQKQNSFSNNNNANSVTYNMTKKPLMTPGQIKRMKKGDWVLMKTGMHPAQMKLLKSEDWGLSLNEEPYKAKKSTIREVSYADRTRLFSALLRKYPTAKAYNPPVGSSSEPVQTHEKKPVLKTYI</sequence>
<evidence type="ECO:0000256" key="6">
    <source>
        <dbReference type="ARBA" id="ARBA00023136"/>
    </source>
</evidence>
<dbReference type="Gene3D" id="3.40.50.300">
    <property type="entry name" value="P-loop containing nucleotide triphosphate hydrolases"/>
    <property type="match status" value="1"/>
</dbReference>
<proteinExistence type="inferred from homology"/>
<dbReference type="SUPFAM" id="SSF52540">
    <property type="entry name" value="P-loop containing nucleoside triphosphate hydrolases"/>
    <property type="match status" value="1"/>
</dbReference>
<dbReference type="Proteomes" id="UP000636755">
    <property type="component" value="Unassembled WGS sequence"/>
</dbReference>
<feature type="region of interest" description="Disordered" evidence="7">
    <location>
        <begin position="579"/>
        <end position="602"/>
    </location>
</feature>
<keyword evidence="6 8" id="KW-0472">Membrane</keyword>
<keyword evidence="5 8" id="KW-1133">Transmembrane helix</keyword>
<keyword evidence="4 8" id="KW-0812">Transmembrane</keyword>
<accession>A0ABR7HJU3</accession>
<evidence type="ECO:0000256" key="7">
    <source>
        <dbReference type="SAM" id="MobiDB-lite"/>
    </source>
</evidence>
<dbReference type="RefSeq" id="WP_186935046.1">
    <property type="nucleotide sequence ID" value="NZ_JACOPS010000002.1"/>
</dbReference>
<keyword evidence="3" id="KW-1003">Cell membrane</keyword>
<name>A0ABR7HJU3_9FIRM</name>
<evidence type="ECO:0000256" key="1">
    <source>
        <dbReference type="ARBA" id="ARBA00004651"/>
    </source>
</evidence>
<reference evidence="9 10" key="1">
    <citation type="submission" date="2020-08" db="EMBL/GenBank/DDBJ databases">
        <title>Genome public.</title>
        <authorList>
            <person name="Liu C."/>
            <person name="Sun Q."/>
        </authorList>
    </citation>
    <scope>NUCLEOTIDE SEQUENCE [LARGE SCALE GENOMIC DNA]</scope>
    <source>
        <strain evidence="9 10">NSJ-71</strain>
    </source>
</reference>
<evidence type="ECO:0000313" key="10">
    <source>
        <dbReference type="Proteomes" id="UP000636755"/>
    </source>
</evidence>
<evidence type="ECO:0000256" key="5">
    <source>
        <dbReference type="ARBA" id="ARBA00022989"/>
    </source>
</evidence>
<dbReference type="CDD" id="cd01127">
    <property type="entry name" value="TrwB_TraG_TraD_VirD4"/>
    <property type="match status" value="1"/>
</dbReference>
<dbReference type="InterPro" id="IPR003688">
    <property type="entry name" value="TraG/VirD4"/>
</dbReference>
<evidence type="ECO:0000256" key="3">
    <source>
        <dbReference type="ARBA" id="ARBA00022475"/>
    </source>
</evidence>
<dbReference type="Pfam" id="PF02534">
    <property type="entry name" value="T4SS-DNA_transf"/>
    <property type="match status" value="1"/>
</dbReference>
<comment type="caution">
    <text evidence="9">The sequence shown here is derived from an EMBL/GenBank/DDBJ whole genome shotgun (WGS) entry which is preliminary data.</text>
</comment>